<organism evidence="4 5">
    <name type="scientific">Stomoxys calcitrans</name>
    <name type="common">Stable fly</name>
    <name type="synonym">Conops calcitrans</name>
    <dbReference type="NCBI Taxonomy" id="35570"/>
    <lineage>
        <taxon>Eukaryota</taxon>
        <taxon>Metazoa</taxon>
        <taxon>Ecdysozoa</taxon>
        <taxon>Arthropoda</taxon>
        <taxon>Hexapoda</taxon>
        <taxon>Insecta</taxon>
        <taxon>Pterygota</taxon>
        <taxon>Neoptera</taxon>
        <taxon>Endopterygota</taxon>
        <taxon>Diptera</taxon>
        <taxon>Brachycera</taxon>
        <taxon>Muscomorpha</taxon>
        <taxon>Muscoidea</taxon>
        <taxon>Muscidae</taxon>
        <taxon>Stomoxys</taxon>
    </lineage>
</organism>
<keyword evidence="5" id="KW-1185">Reference proteome</keyword>
<feature type="signal peptide" evidence="3">
    <location>
        <begin position="1"/>
        <end position="19"/>
    </location>
</feature>
<dbReference type="VEuPathDB" id="VectorBase:SCAU015613"/>
<evidence type="ECO:0000313" key="5">
    <source>
        <dbReference type="Proteomes" id="UP000095300"/>
    </source>
</evidence>
<keyword evidence="2" id="KW-1133">Transmembrane helix</keyword>
<feature type="region of interest" description="Disordered" evidence="1">
    <location>
        <begin position="63"/>
        <end position="111"/>
    </location>
</feature>
<dbReference type="Proteomes" id="UP000095300">
    <property type="component" value="Unassembled WGS sequence"/>
</dbReference>
<evidence type="ECO:0000256" key="3">
    <source>
        <dbReference type="SAM" id="SignalP"/>
    </source>
</evidence>
<evidence type="ECO:0000313" key="4">
    <source>
        <dbReference type="EnsemblMetazoa" id="SCAU015613-PA"/>
    </source>
</evidence>
<keyword evidence="2" id="KW-0472">Membrane</keyword>
<dbReference type="AlphaFoldDB" id="A0A1I8QBD6"/>
<sequence length="241" mass="28196">MHITVILLTIFASLPVALMQQTFENHQDEYDSPSPEWIKYQRERYDPKYNKVTSTVSATHNLECDENAQPKKKQTSRKNSERREQQMNEQEKVATDDASEQKQSKTDDSNELKYPSIQGFIAFINSLRHTWAKKSLFSIEDKIQFLYNLKDSLMRTIEKQFFTIWPDNDDDDHKYRSVRRKRGLLDESNIDFPPEAALMSINFLTFAVFLIKLVLQVVNIIKNKHVQYTAMDMGTETVTTG</sequence>
<evidence type="ECO:0000256" key="2">
    <source>
        <dbReference type="SAM" id="Phobius"/>
    </source>
</evidence>
<dbReference type="OrthoDB" id="7675048at2759"/>
<accession>A0A1I8QBD6</accession>
<feature type="compositionally biased region" description="Basic and acidic residues" evidence="1">
    <location>
        <begin position="78"/>
        <end position="111"/>
    </location>
</feature>
<keyword evidence="2" id="KW-0812">Transmembrane</keyword>
<feature type="chain" id="PRO_5009328031" evidence="3">
    <location>
        <begin position="20"/>
        <end position="241"/>
    </location>
</feature>
<dbReference type="EnsemblMetazoa" id="SCAU015613-RA">
    <property type="protein sequence ID" value="SCAU015613-PA"/>
    <property type="gene ID" value="SCAU015613"/>
</dbReference>
<evidence type="ECO:0000256" key="1">
    <source>
        <dbReference type="SAM" id="MobiDB-lite"/>
    </source>
</evidence>
<protein>
    <submittedName>
        <fullName evidence="4">Uncharacterized protein</fullName>
    </submittedName>
</protein>
<gene>
    <name evidence="4" type="primary">106084035</name>
</gene>
<name>A0A1I8QBD6_STOCA</name>
<feature type="transmembrane region" description="Helical" evidence="2">
    <location>
        <begin position="196"/>
        <end position="215"/>
    </location>
</feature>
<keyword evidence="3" id="KW-0732">Signal</keyword>
<proteinExistence type="predicted"/>
<reference evidence="4" key="1">
    <citation type="submission" date="2020-05" db="UniProtKB">
        <authorList>
            <consortium name="EnsemblMetazoa"/>
        </authorList>
    </citation>
    <scope>IDENTIFICATION</scope>
    <source>
        <strain evidence="4">USDA</strain>
    </source>
</reference>
<dbReference type="STRING" id="35570.A0A1I8QBD6"/>
<dbReference type="KEGG" id="scac:106084035"/>